<accession>A0A9W4U2H6</accession>
<keyword evidence="2" id="KW-1185">Reference proteome</keyword>
<proteinExistence type="predicted"/>
<reference evidence="1" key="1">
    <citation type="submission" date="2023-01" db="EMBL/GenBank/DDBJ databases">
        <authorList>
            <person name="Van Ghelder C."/>
            <person name="Rancurel C."/>
        </authorList>
    </citation>
    <scope>NUCLEOTIDE SEQUENCE</scope>
    <source>
        <strain evidence="1">CNCM I-4278</strain>
    </source>
</reference>
<comment type="caution">
    <text evidence="1">The sequence shown here is derived from an EMBL/GenBank/DDBJ whole genome shotgun (WGS) entry which is preliminary data.</text>
</comment>
<dbReference type="EMBL" id="CAOQHR010000001">
    <property type="protein sequence ID" value="CAI6272223.1"/>
    <property type="molecule type" value="Genomic_DNA"/>
</dbReference>
<organism evidence="1 2">
    <name type="scientific">Periconia digitata</name>
    <dbReference type="NCBI Taxonomy" id="1303443"/>
    <lineage>
        <taxon>Eukaryota</taxon>
        <taxon>Fungi</taxon>
        <taxon>Dikarya</taxon>
        <taxon>Ascomycota</taxon>
        <taxon>Pezizomycotina</taxon>
        <taxon>Dothideomycetes</taxon>
        <taxon>Pleosporomycetidae</taxon>
        <taxon>Pleosporales</taxon>
        <taxon>Massarineae</taxon>
        <taxon>Periconiaceae</taxon>
        <taxon>Periconia</taxon>
    </lineage>
</organism>
<name>A0A9W4U2H6_9PLEO</name>
<dbReference type="Proteomes" id="UP001152607">
    <property type="component" value="Unassembled WGS sequence"/>
</dbReference>
<sequence length="154" mass="17800">MPHFCVTCFRLSLPLFPRTYPAIIALIRKRRHDLFCFCYHHQSWRLVGERRMHGQCRFNLMCGRSRVTSLMGLCYASRPRESIRHADKHAESLVQIVYPAFAIAISFNVLQWLRCCCSVSTFPMVRERRGTCSWRAGGGSFGYRACSRVCRSAG</sequence>
<dbReference type="AlphaFoldDB" id="A0A9W4U2H6"/>
<evidence type="ECO:0000313" key="1">
    <source>
        <dbReference type="EMBL" id="CAI6272223.1"/>
    </source>
</evidence>
<protein>
    <submittedName>
        <fullName evidence="1">Uncharacterized protein</fullName>
    </submittedName>
</protein>
<gene>
    <name evidence="1" type="ORF">PDIGIT_LOCUS1769</name>
</gene>
<evidence type="ECO:0000313" key="2">
    <source>
        <dbReference type="Proteomes" id="UP001152607"/>
    </source>
</evidence>